<dbReference type="EMBL" id="CM043805">
    <property type="protein sequence ID" value="KAI4805861.1"/>
    <property type="molecule type" value="Genomic_DNA"/>
</dbReference>
<dbReference type="Proteomes" id="UP001057452">
    <property type="component" value="Chromosome 21"/>
</dbReference>
<feature type="non-terminal residue" evidence="1">
    <location>
        <position position="1"/>
    </location>
</feature>
<name>A0ACB9VZY5_CHAAC</name>
<evidence type="ECO:0000313" key="2">
    <source>
        <dbReference type="Proteomes" id="UP001057452"/>
    </source>
</evidence>
<proteinExistence type="predicted"/>
<evidence type="ECO:0000313" key="1">
    <source>
        <dbReference type="EMBL" id="KAI4805861.1"/>
    </source>
</evidence>
<comment type="caution">
    <text evidence="1">The sequence shown here is derived from an EMBL/GenBank/DDBJ whole genome shotgun (WGS) entry which is preliminary data.</text>
</comment>
<reference evidence="1" key="1">
    <citation type="submission" date="2022-05" db="EMBL/GenBank/DDBJ databases">
        <title>Chromosome-level genome of Chaenocephalus aceratus.</title>
        <authorList>
            <person name="Park H."/>
        </authorList>
    </citation>
    <scope>NUCLEOTIDE SEQUENCE</scope>
    <source>
        <strain evidence="1">KU_202001</strain>
    </source>
</reference>
<sequence length="77" mass="8495">SREQGYRQWVCNSWVATVAADDGALTRPGLASSRYISRNRKKSSNLPSKVLQFNFSIVRGDNPVITGEEVALSPGQR</sequence>
<gene>
    <name evidence="1" type="ORF">KUCAC02_010456</name>
</gene>
<keyword evidence="2" id="KW-1185">Reference proteome</keyword>
<feature type="non-terminal residue" evidence="1">
    <location>
        <position position="77"/>
    </location>
</feature>
<accession>A0ACB9VZY5</accession>
<organism evidence="1 2">
    <name type="scientific">Chaenocephalus aceratus</name>
    <name type="common">Blackfin icefish</name>
    <name type="synonym">Chaenichthys aceratus</name>
    <dbReference type="NCBI Taxonomy" id="36190"/>
    <lineage>
        <taxon>Eukaryota</taxon>
        <taxon>Metazoa</taxon>
        <taxon>Chordata</taxon>
        <taxon>Craniata</taxon>
        <taxon>Vertebrata</taxon>
        <taxon>Euteleostomi</taxon>
        <taxon>Actinopterygii</taxon>
        <taxon>Neopterygii</taxon>
        <taxon>Teleostei</taxon>
        <taxon>Neoteleostei</taxon>
        <taxon>Acanthomorphata</taxon>
        <taxon>Eupercaria</taxon>
        <taxon>Perciformes</taxon>
        <taxon>Notothenioidei</taxon>
        <taxon>Channichthyidae</taxon>
        <taxon>Chaenocephalus</taxon>
    </lineage>
</organism>
<protein>
    <submittedName>
        <fullName evidence="1">Uncharacterized protein</fullName>
    </submittedName>
</protein>